<dbReference type="InterPro" id="IPR039647">
    <property type="entry name" value="EF_hand_pair_protein_CML-like"/>
</dbReference>
<name>A0A8T3ATU8_DENNO</name>
<protein>
    <recommendedName>
        <fullName evidence="5">EF-hand domain-containing protein</fullName>
    </recommendedName>
</protein>
<gene>
    <name evidence="6" type="ORF">KFK09_020746</name>
</gene>
<evidence type="ECO:0000256" key="2">
    <source>
        <dbReference type="ARBA" id="ARBA00022737"/>
    </source>
</evidence>
<comment type="caution">
    <text evidence="6">The sequence shown here is derived from an EMBL/GenBank/DDBJ whole genome shotgun (WGS) entry which is preliminary data.</text>
</comment>
<evidence type="ECO:0000256" key="4">
    <source>
        <dbReference type="SAM" id="MobiDB-lite"/>
    </source>
</evidence>
<dbReference type="PROSITE" id="PS00018">
    <property type="entry name" value="EF_HAND_1"/>
    <property type="match status" value="4"/>
</dbReference>
<evidence type="ECO:0000259" key="5">
    <source>
        <dbReference type="PROSITE" id="PS50222"/>
    </source>
</evidence>
<keyword evidence="7" id="KW-1185">Reference proteome</keyword>
<dbReference type="Gene3D" id="1.10.238.10">
    <property type="entry name" value="EF-hand"/>
    <property type="match status" value="2"/>
</dbReference>
<dbReference type="SMR" id="A0A8T3ATU8"/>
<dbReference type="Proteomes" id="UP000829196">
    <property type="component" value="Unassembled WGS sequence"/>
</dbReference>
<dbReference type="InterPro" id="IPR002048">
    <property type="entry name" value="EF_hand_dom"/>
</dbReference>
<feature type="domain" description="EF-hand" evidence="5">
    <location>
        <begin position="94"/>
        <end position="129"/>
    </location>
</feature>
<keyword evidence="1" id="KW-0479">Metal-binding</keyword>
<evidence type="ECO:0000256" key="3">
    <source>
        <dbReference type="ARBA" id="ARBA00022837"/>
    </source>
</evidence>
<evidence type="ECO:0000313" key="6">
    <source>
        <dbReference type="EMBL" id="KAI0497515.1"/>
    </source>
</evidence>
<dbReference type="Pfam" id="PF13499">
    <property type="entry name" value="EF-hand_7"/>
    <property type="match status" value="2"/>
</dbReference>
<evidence type="ECO:0000313" key="7">
    <source>
        <dbReference type="Proteomes" id="UP000829196"/>
    </source>
</evidence>
<dbReference type="CDD" id="cd00051">
    <property type="entry name" value="EFh"/>
    <property type="match status" value="2"/>
</dbReference>
<dbReference type="PROSITE" id="PS50222">
    <property type="entry name" value="EF_HAND_2"/>
    <property type="match status" value="4"/>
</dbReference>
<feature type="compositionally biased region" description="Basic residues" evidence="4">
    <location>
        <begin position="12"/>
        <end position="22"/>
    </location>
</feature>
<dbReference type="InterPro" id="IPR018247">
    <property type="entry name" value="EF_Hand_1_Ca_BS"/>
</dbReference>
<organism evidence="6 7">
    <name type="scientific">Dendrobium nobile</name>
    <name type="common">Orchid</name>
    <dbReference type="NCBI Taxonomy" id="94219"/>
    <lineage>
        <taxon>Eukaryota</taxon>
        <taxon>Viridiplantae</taxon>
        <taxon>Streptophyta</taxon>
        <taxon>Embryophyta</taxon>
        <taxon>Tracheophyta</taxon>
        <taxon>Spermatophyta</taxon>
        <taxon>Magnoliopsida</taxon>
        <taxon>Liliopsida</taxon>
        <taxon>Asparagales</taxon>
        <taxon>Orchidaceae</taxon>
        <taxon>Epidendroideae</taxon>
        <taxon>Malaxideae</taxon>
        <taxon>Dendrobiinae</taxon>
        <taxon>Dendrobium</taxon>
    </lineage>
</organism>
<dbReference type="InterPro" id="IPR011992">
    <property type="entry name" value="EF-hand-dom_pair"/>
</dbReference>
<dbReference type="AlphaFoldDB" id="A0A8T3ATU8"/>
<proteinExistence type="predicted"/>
<keyword evidence="2" id="KW-0677">Repeat</keyword>
<sequence length="220" mass="23815">MKLINIGNFFSKKSRSNGKKNRSNSSRSFRSMATTSCSSSDIITSKSALRLHDTWSPYFSTSADLFGVFDGDGDGKITKRELEIVLRRLSAKPPTEEELASMVSEIDRDGDGCISLEELGAIWPSTLAQPACGGELRDAFAVFDADGDGKISAEELLGVFLALGDGGCTLEDCQRMIGGVDSDGDGFVCFEDFARMMGRTEMIVEERQTVLPGRIIGVIN</sequence>
<evidence type="ECO:0000256" key="1">
    <source>
        <dbReference type="ARBA" id="ARBA00022723"/>
    </source>
</evidence>
<dbReference type="SUPFAM" id="SSF47473">
    <property type="entry name" value="EF-hand"/>
    <property type="match status" value="1"/>
</dbReference>
<reference evidence="6" key="1">
    <citation type="journal article" date="2022" name="Front. Genet.">
        <title>Chromosome-Scale Assembly of the Dendrobium nobile Genome Provides Insights Into the Molecular Mechanism of the Biosynthesis of the Medicinal Active Ingredient of Dendrobium.</title>
        <authorList>
            <person name="Xu Q."/>
            <person name="Niu S.-C."/>
            <person name="Li K.-L."/>
            <person name="Zheng P.-J."/>
            <person name="Zhang X.-J."/>
            <person name="Jia Y."/>
            <person name="Liu Y."/>
            <person name="Niu Y.-X."/>
            <person name="Yu L.-H."/>
            <person name="Chen D.-F."/>
            <person name="Zhang G.-Q."/>
        </authorList>
    </citation>
    <scope>NUCLEOTIDE SEQUENCE</scope>
    <source>
        <tissue evidence="6">Leaf</tissue>
    </source>
</reference>
<feature type="domain" description="EF-hand" evidence="5">
    <location>
        <begin position="64"/>
        <end position="92"/>
    </location>
</feature>
<feature type="region of interest" description="Disordered" evidence="4">
    <location>
        <begin position="12"/>
        <end position="32"/>
    </location>
</feature>
<dbReference type="SMART" id="SM00054">
    <property type="entry name" value="EFh"/>
    <property type="match status" value="4"/>
</dbReference>
<dbReference type="EMBL" id="JAGYWB010000015">
    <property type="protein sequence ID" value="KAI0497515.1"/>
    <property type="molecule type" value="Genomic_DNA"/>
</dbReference>
<dbReference type="GO" id="GO:0043226">
    <property type="term" value="C:organelle"/>
    <property type="evidence" value="ECO:0007669"/>
    <property type="project" value="UniProtKB-ARBA"/>
</dbReference>
<dbReference type="PANTHER" id="PTHR10891">
    <property type="entry name" value="EF-HAND CALCIUM-BINDING DOMAIN CONTAINING PROTEIN"/>
    <property type="match status" value="1"/>
</dbReference>
<dbReference type="GO" id="GO:0005509">
    <property type="term" value="F:calcium ion binding"/>
    <property type="evidence" value="ECO:0007669"/>
    <property type="project" value="InterPro"/>
</dbReference>
<feature type="compositionally biased region" description="Low complexity" evidence="4">
    <location>
        <begin position="23"/>
        <end position="32"/>
    </location>
</feature>
<feature type="domain" description="EF-hand" evidence="5">
    <location>
        <begin position="131"/>
        <end position="166"/>
    </location>
</feature>
<accession>A0A8T3ATU8</accession>
<dbReference type="OrthoDB" id="26525at2759"/>
<keyword evidence="3" id="KW-0106">Calcium</keyword>
<dbReference type="FunFam" id="1.10.238.10:FF:000178">
    <property type="entry name" value="Calmodulin-2 A"/>
    <property type="match status" value="1"/>
</dbReference>
<feature type="domain" description="EF-hand" evidence="5">
    <location>
        <begin position="168"/>
        <end position="203"/>
    </location>
</feature>